<dbReference type="EMBL" id="QEWR01000004">
    <property type="protein sequence ID" value="PWD82681.1"/>
    <property type="molecule type" value="Genomic_DNA"/>
</dbReference>
<dbReference type="SMART" id="SM00347">
    <property type="entry name" value="HTH_MARR"/>
    <property type="match status" value="1"/>
</dbReference>
<dbReference type="Pfam" id="PF12802">
    <property type="entry name" value="MarR_2"/>
    <property type="match status" value="1"/>
</dbReference>
<dbReference type="GO" id="GO:0003700">
    <property type="term" value="F:DNA-binding transcription factor activity"/>
    <property type="evidence" value="ECO:0007669"/>
    <property type="project" value="InterPro"/>
</dbReference>
<dbReference type="PRINTS" id="PR00598">
    <property type="entry name" value="HTHMARR"/>
</dbReference>
<keyword evidence="3" id="KW-0804">Transcription</keyword>
<dbReference type="AlphaFoldDB" id="A0A2U2AJ31"/>
<sequence>MPKEPQEQACESTLIESDNTPPDLVDQVIEKWQATPLQQMDFTGTEIIGRIVRMDSFINKMIDENLSRYRINFGDFNILAVLLREENHQLTPGRIQELIFVSSGGLSNRMIRLEAKGLIERSTDPKDRRGVIVTLTEEGKALIEKVAPTHIDLENSLITHLSDEERNIFIKLLKKTLRHAEIMSR</sequence>
<evidence type="ECO:0000313" key="6">
    <source>
        <dbReference type="Proteomes" id="UP000244948"/>
    </source>
</evidence>
<dbReference type="RefSeq" id="WP_109236627.1">
    <property type="nucleotide sequence ID" value="NZ_BMXZ01000004.1"/>
</dbReference>
<dbReference type="Proteomes" id="UP000244948">
    <property type="component" value="Unassembled WGS sequence"/>
</dbReference>
<dbReference type="GO" id="GO:0003677">
    <property type="term" value="F:DNA binding"/>
    <property type="evidence" value="ECO:0007669"/>
    <property type="project" value="UniProtKB-KW"/>
</dbReference>
<evidence type="ECO:0000256" key="2">
    <source>
        <dbReference type="ARBA" id="ARBA00023125"/>
    </source>
</evidence>
<evidence type="ECO:0000259" key="4">
    <source>
        <dbReference type="PROSITE" id="PS50995"/>
    </source>
</evidence>
<reference evidence="5 6" key="1">
    <citation type="journal article" date="2018" name="Genome Announc.">
        <title>Ignatzschineria cameli sp. nov., isolated from necrotic foot tissue of dromedaries (Camelus dromedarius) and associated maggots (Wohlfahrtia species) in Dubai.</title>
        <authorList>
            <person name="Tsang C.C."/>
            <person name="Tang J.Y."/>
            <person name="Fong J.Y."/>
            <person name="Kinne J."/>
            <person name="Lee H.H."/>
            <person name="Joseph M."/>
            <person name="Jose S."/>
            <person name="Schuster R.K."/>
            <person name="Tang Y."/>
            <person name="Sivakumar S."/>
            <person name="Chen J.H."/>
            <person name="Teng J.L."/>
            <person name="Lau S.K."/>
            <person name="Wernery U."/>
            <person name="Woo P.C."/>
        </authorList>
    </citation>
    <scope>NUCLEOTIDE SEQUENCE [LARGE SCALE GENOMIC DNA]</scope>
    <source>
        <strain evidence="5 6">KCTC 22643</strain>
    </source>
</reference>
<keyword evidence="1" id="KW-0805">Transcription regulation</keyword>
<dbReference type="PANTHER" id="PTHR42756:SF1">
    <property type="entry name" value="TRANSCRIPTIONAL REPRESSOR OF EMRAB OPERON"/>
    <property type="match status" value="1"/>
</dbReference>
<accession>A0A2U2AJ31</accession>
<comment type="caution">
    <text evidence="5">The sequence shown here is derived from an EMBL/GenBank/DDBJ whole genome shotgun (WGS) entry which is preliminary data.</text>
</comment>
<name>A0A2U2AJ31_9GAMM</name>
<keyword evidence="2" id="KW-0238">DNA-binding</keyword>
<evidence type="ECO:0000256" key="3">
    <source>
        <dbReference type="ARBA" id="ARBA00023163"/>
    </source>
</evidence>
<dbReference type="InterPro" id="IPR000835">
    <property type="entry name" value="HTH_MarR-typ"/>
</dbReference>
<keyword evidence="6" id="KW-1185">Reference proteome</keyword>
<dbReference type="InterPro" id="IPR036388">
    <property type="entry name" value="WH-like_DNA-bd_sf"/>
</dbReference>
<organism evidence="5 6">
    <name type="scientific">Ignatzschineria indica</name>
    <dbReference type="NCBI Taxonomy" id="472583"/>
    <lineage>
        <taxon>Bacteria</taxon>
        <taxon>Pseudomonadati</taxon>
        <taxon>Pseudomonadota</taxon>
        <taxon>Gammaproteobacteria</taxon>
        <taxon>Cardiobacteriales</taxon>
        <taxon>Ignatzschineriaceae</taxon>
        <taxon>Ignatzschineria</taxon>
    </lineage>
</organism>
<dbReference type="Gene3D" id="1.10.10.10">
    <property type="entry name" value="Winged helix-like DNA-binding domain superfamily/Winged helix DNA-binding domain"/>
    <property type="match status" value="1"/>
</dbReference>
<evidence type="ECO:0000313" key="5">
    <source>
        <dbReference type="EMBL" id="PWD82681.1"/>
    </source>
</evidence>
<dbReference type="InterPro" id="IPR036390">
    <property type="entry name" value="WH_DNA-bd_sf"/>
</dbReference>
<feature type="domain" description="HTH marR-type" evidence="4">
    <location>
        <begin position="44"/>
        <end position="178"/>
    </location>
</feature>
<dbReference type="SUPFAM" id="SSF46785">
    <property type="entry name" value="Winged helix' DNA-binding domain"/>
    <property type="match status" value="1"/>
</dbReference>
<dbReference type="PROSITE" id="PS50995">
    <property type="entry name" value="HTH_MARR_2"/>
    <property type="match status" value="1"/>
</dbReference>
<evidence type="ECO:0000256" key="1">
    <source>
        <dbReference type="ARBA" id="ARBA00023015"/>
    </source>
</evidence>
<gene>
    <name evidence="5" type="ORF">DC082_08650</name>
</gene>
<dbReference type="PANTHER" id="PTHR42756">
    <property type="entry name" value="TRANSCRIPTIONAL REGULATOR, MARR"/>
    <property type="match status" value="1"/>
</dbReference>
<proteinExistence type="predicted"/>
<protein>
    <submittedName>
        <fullName evidence="5">MarR family transcriptional regulator</fullName>
    </submittedName>
</protein>